<dbReference type="Pfam" id="PF17269">
    <property type="entry name" value="DUF5335"/>
    <property type="match status" value="1"/>
</dbReference>
<dbReference type="AlphaFoldDB" id="A0A6M1T1D9"/>
<evidence type="ECO:0000313" key="2">
    <source>
        <dbReference type="Proteomes" id="UP000479132"/>
    </source>
</evidence>
<organism evidence="1 2">
    <name type="scientific">Fodinibius halophilus</name>
    <dbReference type="NCBI Taxonomy" id="1736908"/>
    <lineage>
        <taxon>Bacteria</taxon>
        <taxon>Pseudomonadati</taxon>
        <taxon>Balneolota</taxon>
        <taxon>Balneolia</taxon>
        <taxon>Balneolales</taxon>
        <taxon>Balneolaceae</taxon>
        <taxon>Fodinibius</taxon>
    </lineage>
</organism>
<dbReference type="RefSeq" id="WP_165271098.1">
    <property type="nucleotide sequence ID" value="NZ_JAALLS010000027.1"/>
</dbReference>
<keyword evidence="2" id="KW-1185">Reference proteome</keyword>
<accession>A0A6M1T1D9</accession>
<comment type="caution">
    <text evidence="1">The sequence shown here is derived from an EMBL/GenBank/DDBJ whole genome shotgun (WGS) entry which is preliminary data.</text>
</comment>
<evidence type="ECO:0000313" key="1">
    <source>
        <dbReference type="EMBL" id="NGP89888.1"/>
    </source>
</evidence>
<gene>
    <name evidence="1" type="ORF">G3569_16130</name>
</gene>
<reference evidence="1 2" key="1">
    <citation type="submission" date="2020-02" db="EMBL/GenBank/DDBJ databases">
        <title>Aliifodinibius halophilus 2W32, complete genome.</title>
        <authorList>
            <person name="Li Y."/>
            <person name="Wu S."/>
        </authorList>
    </citation>
    <scope>NUCLEOTIDE SEQUENCE [LARGE SCALE GENOMIC DNA]</scope>
    <source>
        <strain evidence="1 2">2W32</strain>
    </source>
</reference>
<proteinExistence type="predicted"/>
<protein>
    <submittedName>
        <fullName evidence="1">DUF5335 family protein</fullName>
    </submittedName>
</protein>
<dbReference type="Proteomes" id="UP000479132">
    <property type="component" value="Unassembled WGS sequence"/>
</dbReference>
<sequence length="108" mass="12765">MAIKKIEKNKWKAYFDSFSKKYLKDEEPEYAEVRVFDDSMGAQQATKWVLLNGITYDEKGDLLDIRLEDSNRIIHHPKEIYVSESREGWILNLEVIQKDGTKNIIETR</sequence>
<name>A0A6M1T1D9_9BACT</name>
<dbReference type="InterPro" id="IPR035223">
    <property type="entry name" value="DUF5335"/>
</dbReference>
<dbReference type="EMBL" id="JAALLS010000027">
    <property type="protein sequence ID" value="NGP89888.1"/>
    <property type="molecule type" value="Genomic_DNA"/>
</dbReference>